<evidence type="ECO:0000313" key="3">
    <source>
        <dbReference type="Proteomes" id="UP000030748"/>
    </source>
</evidence>
<organism evidence="2 3">
    <name type="scientific">Erythranthe guttata</name>
    <name type="common">Yellow monkey flower</name>
    <name type="synonym">Mimulus guttatus</name>
    <dbReference type="NCBI Taxonomy" id="4155"/>
    <lineage>
        <taxon>Eukaryota</taxon>
        <taxon>Viridiplantae</taxon>
        <taxon>Streptophyta</taxon>
        <taxon>Embryophyta</taxon>
        <taxon>Tracheophyta</taxon>
        <taxon>Spermatophyta</taxon>
        <taxon>Magnoliopsida</taxon>
        <taxon>eudicotyledons</taxon>
        <taxon>Gunneridae</taxon>
        <taxon>Pentapetalae</taxon>
        <taxon>asterids</taxon>
        <taxon>lamiids</taxon>
        <taxon>Lamiales</taxon>
        <taxon>Phrymaceae</taxon>
        <taxon>Erythranthe</taxon>
    </lineage>
</organism>
<dbReference type="Proteomes" id="UP000030748">
    <property type="component" value="Unassembled WGS sequence"/>
</dbReference>
<protein>
    <submittedName>
        <fullName evidence="2">Uncharacterized protein</fullName>
    </submittedName>
</protein>
<evidence type="ECO:0000313" key="2">
    <source>
        <dbReference type="EMBL" id="EYU44056.1"/>
    </source>
</evidence>
<dbReference type="AlphaFoldDB" id="A0A022RVR6"/>
<accession>A0A022RVR6</accession>
<evidence type="ECO:0000256" key="1">
    <source>
        <dbReference type="SAM" id="MobiDB-lite"/>
    </source>
</evidence>
<proteinExistence type="predicted"/>
<reference evidence="2 3" key="1">
    <citation type="journal article" date="2013" name="Proc. Natl. Acad. Sci. U.S.A.">
        <title>Fine-scale variation in meiotic recombination in Mimulus inferred from population shotgun sequencing.</title>
        <authorList>
            <person name="Hellsten U."/>
            <person name="Wright K.M."/>
            <person name="Jenkins J."/>
            <person name="Shu S."/>
            <person name="Yuan Y."/>
            <person name="Wessler S.R."/>
            <person name="Schmutz J."/>
            <person name="Willis J.H."/>
            <person name="Rokhsar D.S."/>
        </authorList>
    </citation>
    <scope>NUCLEOTIDE SEQUENCE [LARGE SCALE GENOMIC DNA]</scope>
    <source>
        <strain evidence="3">cv. DUN x IM62</strain>
    </source>
</reference>
<feature type="region of interest" description="Disordered" evidence="1">
    <location>
        <begin position="113"/>
        <end position="158"/>
    </location>
</feature>
<dbReference type="EMBL" id="KI630222">
    <property type="protein sequence ID" value="EYU44056.1"/>
    <property type="molecule type" value="Genomic_DNA"/>
</dbReference>
<feature type="compositionally biased region" description="Polar residues" evidence="1">
    <location>
        <begin position="114"/>
        <end position="132"/>
    </location>
</feature>
<keyword evidence="3" id="KW-1185">Reference proteome</keyword>
<name>A0A022RVR6_ERYGU</name>
<dbReference type="STRING" id="4155.A0A022RVR6"/>
<sequence length="158" mass="17048">MHYNACTLSIKIKGPPPPATEGEGAGATKSVVGEGAGATGFSSICRNLHYAKRFLAMNREHSQIDAPMPPIDFGEIELGIVRGFPLIGNSNLMSIWQIPFKMSAYRVTERERANVSQRENSESGSDGASTCDESVVPVEDQFTSPSGRKSLLPGNYEQ</sequence>
<gene>
    <name evidence="2" type="ORF">MIMGU_mgv1a020930mg</name>
</gene>